<sequence length="166" mass="18990">MRYWKAGVIFLIAFLIQPSFLNLINIAGYTPNLLLCLTVIFTFLYDGEYYGPVFGTVLGLAYDICYSYVIGPTAIALLIVSALVLLLRSFANVENIISMWVVSVLAFLSYYLINWGLFKIAGSPAGLLYVLSYSIWVICYSMVVITVMYLFMIKKTERYHKDRYFK</sequence>
<proteinExistence type="inferred from homology"/>
<evidence type="ECO:0000256" key="4">
    <source>
        <dbReference type="ARBA" id="ARBA00022692"/>
    </source>
</evidence>
<feature type="transmembrane region" description="Helical" evidence="8">
    <location>
        <begin position="133"/>
        <end position="153"/>
    </location>
</feature>
<dbReference type="EMBL" id="DVMO01000133">
    <property type="protein sequence ID" value="HIU28436.1"/>
    <property type="molecule type" value="Genomic_DNA"/>
</dbReference>
<accession>A0A9D1I5B8</accession>
<evidence type="ECO:0000256" key="2">
    <source>
        <dbReference type="ARBA" id="ARBA00007776"/>
    </source>
</evidence>
<feature type="transmembrane region" description="Helical" evidence="8">
    <location>
        <begin position="6"/>
        <end position="24"/>
    </location>
</feature>
<comment type="caution">
    <text evidence="9">The sequence shown here is derived from an EMBL/GenBank/DDBJ whole genome shotgun (WGS) entry which is preliminary data.</text>
</comment>
<evidence type="ECO:0000256" key="3">
    <source>
        <dbReference type="ARBA" id="ARBA00022475"/>
    </source>
</evidence>
<keyword evidence="3" id="KW-1003">Cell membrane</keyword>
<evidence type="ECO:0000256" key="7">
    <source>
        <dbReference type="ARBA" id="ARBA00023136"/>
    </source>
</evidence>
<evidence type="ECO:0000256" key="8">
    <source>
        <dbReference type="SAM" id="Phobius"/>
    </source>
</evidence>
<evidence type="ECO:0000256" key="1">
    <source>
        <dbReference type="ARBA" id="ARBA00004651"/>
    </source>
</evidence>
<evidence type="ECO:0000256" key="6">
    <source>
        <dbReference type="ARBA" id="ARBA00022989"/>
    </source>
</evidence>
<keyword evidence="4 8" id="KW-0812">Transmembrane</keyword>
<dbReference type="GO" id="GO:0005886">
    <property type="term" value="C:plasma membrane"/>
    <property type="evidence" value="ECO:0007669"/>
    <property type="project" value="UniProtKB-SubCell"/>
</dbReference>
<dbReference type="GO" id="GO:0008360">
    <property type="term" value="P:regulation of cell shape"/>
    <property type="evidence" value="ECO:0007669"/>
    <property type="project" value="UniProtKB-KW"/>
</dbReference>
<dbReference type="NCBIfam" id="TIGR03426">
    <property type="entry name" value="shape_MreD"/>
    <property type="match status" value="1"/>
</dbReference>
<evidence type="ECO:0000313" key="10">
    <source>
        <dbReference type="Proteomes" id="UP000824091"/>
    </source>
</evidence>
<reference evidence="9" key="1">
    <citation type="submission" date="2020-10" db="EMBL/GenBank/DDBJ databases">
        <authorList>
            <person name="Gilroy R."/>
        </authorList>
    </citation>
    <scope>NUCLEOTIDE SEQUENCE</scope>
    <source>
        <strain evidence="9">11300</strain>
    </source>
</reference>
<keyword evidence="7 8" id="KW-0472">Membrane</keyword>
<feature type="transmembrane region" description="Helical" evidence="8">
    <location>
        <begin position="96"/>
        <end position="113"/>
    </location>
</feature>
<comment type="similarity">
    <text evidence="2">Belongs to the MreD family.</text>
</comment>
<keyword evidence="5" id="KW-0133">Cell shape</keyword>
<dbReference type="AlphaFoldDB" id="A0A9D1I5B8"/>
<reference evidence="9" key="2">
    <citation type="journal article" date="2021" name="PeerJ">
        <title>Extensive microbial diversity within the chicken gut microbiome revealed by metagenomics and culture.</title>
        <authorList>
            <person name="Gilroy R."/>
            <person name="Ravi A."/>
            <person name="Getino M."/>
            <person name="Pursley I."/>
            <person name="Horton D.L."/>
            <person name="Alikhan N.F."/>
            <person name="Baker D."/>
            <person name="Gharbi K."/>
            <person name="Hall N."/>
            <person name="Watson M."/>
            <person name="Adriaenssens E.M."/>
            <person name="Foster-Nyarko E."/>
            <person name="Jarju S."/>
            <person name="Secka A."/>
            <person name="Antonio M."/>
            <person name="Oren A."/>
            <person name="Chaudhuri R.R."/>
            <person name="La Ragione R."/>
            <person name="Hildebrand F."/>
            <person name="Pallen M.J."/>
        </authorList>
    </citation>
    <scope>NUCLEOTIDE SEQUENCE</scope>
    <source>
        <strain evidence="9">11300</strain>
    </source>
</reference>
<organism evidence="9 10">
    <name type="scientific">Candidatus Fimisoma avicola</name>
    <dbReference type="NCBI Taxonomy" id="2840826"/>
    <lineage>
        <taxon>Bacteria</taxon>
        <taxon>Bacillati</taxon>
        <taxon>Bacillota</taxon>
        <taxon>Clostridia</taxon>
        <taxon>Eubacteriales</taxon>
        <taxon>Candidatus Fimisoma</taxon>
    </lineage>
</organism>
<protein>
    <submittedName>
        <fullName evidence="9">Rod shape-determining protein MreD</fullName>
    </submittedName>
</protein>
<dbReference type="InterPro" id="IPR007227">
    <property type="entry name" value="Cell_shape_determining_MreD"/>
</dbReference>
<name>A0A9D1I5B8_9FIRM</name>
<dbReference type="Pfam" id="PF04093">
    <property type="entry name" value="MreD"/>
    <property type="match status" value="1"/>
</dbReference>
<gene>
    <name evidence="9" type="primary">mreD</name>
    <name evidence="9" type="ORF">IAD16_08660</name>
</gene>
<comment type="subcellular location">
    <subcellularLocation>
        <location evidence="1">Cell membrane</location>
        <topology evidence="1">Multi-pass membrane protein</topology>
    </subcellularLocation>
</comment>
<keyword evidence="6 8" id="KW-1133">Transmembrane helix</keyword>
<evidence type="ECO:0000313" key="9">
    <source>
        <dbReference type="EMBL" id="HIU28436.1"/>
    </source>
</evidence>
<dbReference type="Proteomes" id="UP000824091">
    <property type="component" value="Unassembled WGS sequence"/>
</dbReference>
<feature type="transmembrane region" description="Helical" evidence="8">
    <location>
        <begin position="66"/>
        <end position="87"/>
    </location>
</feature>
<evidence type="ECO:0000256" key="5">
    <source>
        <dbReference type="ARBA" id="ARBA00022960"/>
    </source>
</evidence>